<dbReference type="InterPro" id="IPR047177">
    <property type="entry name" value="Pept_M20A"/>
</dbReference>
<reference evidence="10 11" key="1">
    <citation type="journal article" date="2012" name="New Phytol.">
        <title>Insight into trade-off between wood decay and parasitism from the genome of a fungal forest pathogen.</title>
        <authorList>
            <person name="Olson A."/>
            <person name="Aerts A."/>
            <person name="Asiegbu F."/>
            <person name="Belbahri L."/>
            <person name="Bouzid O."/>
            <person name="Broberg A."/>
            <person name="Canback B."/>
            <person name="Coutinho P.M."/>
            <person name="Cullen D."/>
            <person name="Dalman K."/>
            <person name="Deflorio G."/>
            <person name="van Diepen L.T."/>
            <person name="Dunand C."/>
            <person name="Duplessis S."/>
            <person name="Durling M."/>
            <person name="Gonthier P."/>
            <person name="Grimwood J."/>
            <person name="Fossdal C.G."/>
            <person name="Hansson D."/>
            <person name="Henrissat B."/>
            <person name="Hietala A."/>
            <person name="Himmelstrand K."/>
            <person name="Hoffmeister D."/>
            <person name="Hogberg N."/>
            <person name="James T.Y."/>
            <person name="Karlsson M."/>
            <person name="Kohler A."/>
            <person name="Kues U."/>
            <person name="Lee Y.H."/>
            <person name="Lin Y.C."/>
            <person name="Lind M."/>
            <person name="Lindquist E."/>
            <person name="Lombard V."/>
            <person name="Lucas S."/>
            <person name="Lunden K."/>
            <person name="Morin E."/>
            <person name="Murat C."/>
            <person name="Park J."/>
            <person name="Raffaello T."/>
            <person name="Rouze P."/>
            <person name="Salamov A."/>
            <person name="Schmutz J."/>
            <person name="Solheim H."/>
            <person name="Stahlberg J."/>
            <person name="Velez H."/>
            <person name="de Vries R.P."/>
            <person name="Wiebenga A."/>
            <person name="Woodward S."/>
            <person name="Yakovlev I."/>
            <person name="Garbelotto M."/>
            <person name="Martin F."/>
            <person name="Grigoriev I.V."/>
            <person name="Stenlid J."/>
        </authorList>
    </citation>
    <scope>NUCLEOTIDE SEQUENCE [LARGE SCALE GENOMIC DNA]</scope>
    <source>
        <strain evidence="10 11">TC 32-1</strain>
    </source>
</reference>
<dbReference type="InterPro" id="IPR002933">
    <property type="entry name" value="Peptidase_M20"/>
</dbReference>
<evidence type="ECO:0000256" key="4">
    <source>
        <dbReference type="ARBA" id="ARBA00022801"/>
    </source>
</evidence>
<feature type="active site" evidence="6">
    <location>
        <position position="190"/>
    </location>
</feature>
<keyword evidence="8" id="KW-1133">Transmembrane helix</keyword>
<evidence type="ECO:0000313" key="11">
    <source>
        <dbReference type="Proteomes" id="UP000030671"/>
    </source>
</evidence>
<evidence type="ECO:0000256" key="6">
    <source>
        <dbReference type="PIRSR" id="PIRSR037217-1"/>
    </source>
</evidence>
<dbReference type="GO" id="GO:0046872">
    <property type="term" value="F:metal ion binding"/>
    <property type="evidence" value="ECO:0007669"/>
    <property type="project" value="UniProtKB-KW"/>
</dbReference>
<keyword evidence="2" id="KW-0645">Protease</keyword>
<evidence type="ECO:0000256" key="1">
    <source>
        <dbReference type="ARBA" id="ARBA00006247"/>
    </source>
</evidence>
<dbReference type="InterPro" id="IPR011650">
    <property type="entry name" value="Peptidase_M20_dimer"/>
</dbReference>
<feature type="binding site" evidence="7">
    <location>
        <position position="258"/>
    </location>
    <ligand>
        <name>Zn(2+)</name>
        <dbReference type="ChEBI" id="CHEBI:29105"/>
        <label>1</label>
    </ligand>
</feature>
<dbReference type="eggNOG" id="KOG2275">
    <property type="taxonomic scope" value="Eukaryota"/>
</dbReference>
<dbReference type="FunCoup" id="W4K0V6">
    <property type="interactions" value="9"/>
</dbReference>
<dbReference type="AlphaFoldDB" id="W4K0V6"/>
<evidence type="ECO:0000256" key="7">
    <source>
        <dbReference type="PIRSR" id="PIRSR037217-2"/>
    </source>
</evidence>
<evidence type="ECO:0000256" key="8">
    <source>
        <dbReference type="SAM" id="Phobius"/>
    </source>
</evidence>
<dbReference type="PIRSF" id="PIRSF037217">
    <property type="entry name" value="Carboxypeptidase_S"/>
    <property type="match status" value="1"/>
</dbReference>
<dbReference type="GO" id="GO:0004181">
    <property type="term" value="F:metallocarboxypeptidase activity"/>
    <property type="evidence" value="ECO:0007669"/>
    <property type="project" value="InterPro"/>
</dbReference>
<dbReference type="GO" id="GO:0051603">
    <property type="term" value="P:proteolysis involved in protein catabolic process"/>
    <property type="evidence" value="ECO:0007669"/>
    <property type="project" value="TreeGrafter"/>
</dbReference>
<dbReference type="KEGG" id="hir:HETIRDRAFT_64258"/>
<feature type="binding site" evidence="7">
    <location>
        <position position="188"/>
    </location>
    <ligand>
        <name>Zn(2+)</name>
        <dbReference type="ChEBI" id="CHEBI:29105"/>
        <label>2</label>
    </ligand>
</feature>
<dbReference type="Pfam" id="PF07687">
    <property type="entry name" value="M20_dimer"/>
    <property type="match status" value="1"/>
</dbReference>
<dbReference type="SUPFAM" id="SSF55031">
    <property type="entry name" value="Bacterial exopeptidase dimerisation domain"/>
    <property type="match status" value="1"/>
</dbReference>
<feature type="active site" description="Proton acceptor" evidence="6">
    <location>
        <position position="257"/>
    </location>
</feature>
<dbReference type="InParanoid" id="W4K0V6"/>
<dbReference type="Proteomes" id="UP000030671">
    <property type="component" value="Unassembled WGS sequence"/>
</dbReference>
<dbReference type="InterPro" id="IPR036264">
    <property type="entry name" value="Bact_exopeptidase_dim_dom"/>
</dbReference>
<dbReference type="PANTHER" id="PTHR45962">
    <property type="entry name" value="N-FATTY-ACYL-AMINO ACID SYNTHASE/HYDROLASE PM20D1"/>
    <property type="match status" value="1"/>
</dbReference>
<dbReference type="InterPro" id="IPR017141">
    <property type="entry name" value="Pept_M20_carboxypep"/>
</dbReference>
<dbReference type="GeneID" id="20678674"/>
<dbReference type="PANTHER" id="PTHR45962:SF1">
    <property type="entry name" value="N-FATTY-ACYL-AMINO ACID SYNTHASE_HYDROLASE PM20D1"/>
    <property type="match status" value="1"/>
</dbReference>
<dbReference type="PROSITE" id="PS00758">
    <property type="entry name" value="ARGE_DAPE_CPG2_1"/>
    <property type="match status" value="1"/>
</dbReference>
<keyword evidence="11" id="KW-1185">Reference proteome</keyword>
<dbReference type="Pfam" id="PF01546">
    <property type="entry name" value="Peptidase_M20"/>
    <property type="match status" value="1"/>
</dbReference>
<evidence type="ECO:0000256" key="3">
    <source>
        <dbReference type="ARBA" id="ARBA00022723"/>
    </source>
</evidence>
<dbReference type="Gene3D" id="1.10.150.900">
    <property type="match status" value="1"/>
</dbReference>
<keyword evidence="3 7" id="KW-0479">Metal-binding</keyword>
<evidence type="ECO:0000313" key="10">
    <source>
        <dbReference type="EMBL" id="ETW78965.1"/>
    </source>
</evidence>
<dbReference type="OrthoDB" id="3064516at2759"/>
<evidence type="ECO:0000256" key="5">
    <source>
        <dbReference type="ARBA" id="ARBA00022833"/>
    </source>
</evidence>
<dbReference type="CDD" id="cd05674">
    <property type="entry name" value="M20_yscS"/>
    <property type="match status" value="1"/>
</dbReference>
<dbReference type="PROSITE" id="PS00759">
    <property type="entry name" value="ARGE_DAPE_CPG2_2"/>
    <property type="match status" value="1"/>
</dbReference>
<protein>
    <submittedName>
        <fullName evidence="10">Metallo peptidase M20</fullName>
    </submittedName>
</protein>
<feature type="binding site" evidence="7">
    <location>
        <position position="568"/>
    </location>
    <ligand>
        <name>Zn(2+)</name>
        <dbReference type="ChEBI" id="CHEBI:29105"/>
        <label>1</label>
    </ligand>
</feature>
<dbReference type="RefSeq" id="XP_009548811.1">
    <property type="nucleotide sequence ID" value="XM_009550516.1"/>
</dbReference>
<organism evidence="10 11">
    <name type="scientific">Heterobasidion irregulare (strain TC 32-1)</name>
    <dbReference type="NCBI Taxonomy" id="747525"/>
    <lineage>
        <taxon>Eukaryota</taxon>
        <taxon>Fungi</taxon>
        <taxon>Dikarya</taxon>
        <taxon>Basidiomycota</taxon>
        <taxon>Agaricomycotina</taxon>
        <taxon>Agaricomycetes</taxon>
        <taxon>Russulales</taxon>
        <taxon>Bondarzewiaceae</taxon>
        <taxon>Heterobasidion</taxon>
        <taxon>Heterobasidion annosum species complex</taxon>
    </lineage>
</organism>
<accession>W4K0V6</accession>
<feature type="binding site" evidence="7">
    <location>
        <position position="223"/>
    </location>
    <ligand>
        <name>Zn(2+)</name>
        <dbReference type="ChEBI" id="CHEBI:29105"/>
        <label>2</label>
    </ligand>
</feature>
<dbReference type="STRING" id="747525.W4K0V6"/>
<name>W4K0V6_HETIT</name>
<evidence type="ECO:0000259" key="9">
    <source>
        <dbReference type="Pfam" id="PF07687"/>
    </source>
</evidence>
<dbReference type="Gene3D" id="3.40.630.10">
    <property type="entry name" value="Zn peptidases"/>
    <property type="match status" value="1"/>
</dbReference>
<feature type="binding site" evidence="7">
    <location>
        <position position="286"/>
    </location>
    <ligand>
        <name>Zn(2+)</name>
        <dbReference type="ChEBI" id="CHEBI:29105"/>
        <label>2</label>
    </ligand>
</feature>
<dbReference type="GO" id="GO:0000328">
    <property type="term" value="C:fungal-type vacuole lumen"/>
    <property type="evidence" value="ECO:0007669"/>
    <property type="project" value="TreeGrafter"/>
</dbReference>
<feature type="transmembrane region" description="Helical" evidence="8">
    <location>
        <begin position="21"/>
        <end position="51"/>
    </location>
</feature>
<sequence length="600" mass="65666">MPCTTAEEHSNLDTSRPQKRYLIDILSCFLSYLFRVAIPVLSLIIITLYLLSHLVIGAPSQGTNAAPHYPLPPNEDSAYCPQTGPIFPLHHAGIDNQLETLYARSQFQLRVFDILKGIIQVPTESYDDLLPVGQDPRWEVFDYLHTRLRTSFPLVYEKLAVTTVNTYALVYHWQGSEPSLKPILLTAHQDVVPVDPSTVDQWEKPPYSGYYDGTWVWGRGSVDDKADLVTQLITIDSLLKLKFVPTRTVILAFGIDEEASGLEGAGHLAVYLERKYGKDSFAMLVDEGGGYINQPGDNPILAFPEISEKGYLDARIEVKVPGGHSSVPPLHTGIGILSSIITLIEANPHAPSLPRTSTPFRSALCTATYGHAFSDHLRHVAFQAVKSDSALEKLRNDLLALDPVIKATLSTTQAVDLVWGGVKVNALPEGATAVVNHRIAEDSSVGALQKHLTDLITPLAHSFNLSVRAFGSPPSLVAKHAVGEVVLSNAWGRALEPSPISPTGESGPWRLLSGTIKATAESRVQGLGAAVIPNLATGNTDTRFYWNLTRHIFRYSHRSADGVYDGIHTINEAVRGADVIDEIRFFTKLILNADESLLLD</sequence>
<proteinExistence type="inferred from homology"/>
<evidence type="ECO:0000256" key="2">
    <source>
        <dbReference type="ARBA" id="ARBA00022670"/>
    </source>
</evidence>
<dbReference type="SUPFAM" id="SSF53187">
    <property type="entry name" value="Zn-dependent exopeptidases"/>
    <property type="match status" value="1"/>
</dbReference>
<dbReference type="InterPro" id="IPR001261">
    <property type="entry name" value="ArgE/DapE_CS"/>
</dbReference>
<feature type="binding site" evidence="7">
    <location>
        <position position="223"/>
    </location>
    <ligand>
        <name>Zn(2+)</name>
        <dbReference type="ChEBI" id="CHEBI:29105"/>
        <label>1</label>
    </ligand>
</feature>
<feature type="domain" description="Peptidase M20 dimerisation" evidence="9">
    <location>
        <begin position="306"/>
        <end position="459"/>
    </location>
</feature>
<keyword evidence="5 7" id="KW-0862">Zinc</keyword>
<comment type="similarity">
    <text evidence="1">Belongs to the peptidase M20A family.</text>
</comment>
<dbReference type="EMBL" id="KI925461">
    <property type="protein sequence ID" value="ETW78965.1"/>
    <property type="molecule type" value="Genomic_DNA"/>
</dbReference>
<keyword evidence="8" id="KW-0812">Transmembrane</keyword>
<dbReference type="HOGENOM" id="CLU_021802_11_0_1"/>
<keyword evidence="4" id="KW-0378">Hydrolase</keyword>
<gene>
    <name evidence="10" type="ORF">HETIRDRAFT_64258</name>
</gene>
<keyword evidence="8" id="KW-0472">Membrane</keyword>